<dbReference type="GO" id="GO:0019645">
    <property type="term" value="P:anaerobic electron transport chain"/>
    <property type="evidence" value="ECO:0007669"/>
    <property type="project" value="InterPro"/>
</dbReference>
<dbReference type="Proteomes" id="UP000095039">
    <property type="component" value="Unassembled WGS sequence"/>
</dbReference>
<comment type="caution">
    <text evidence="2">The sequence shown here is derived from an EMBL/GenBank/DDBJ whole genome shotgun (WGS) entry which is preliminary data.</text>
</comment>
<dbReference type="PANTHER" id="PTHR38095:SF2">
    <property type="entry name" value="ANAEROBIC DIMETHYL SULFOXIDE REDUCTASE CHAIN C"/>
    <property type="match status" value="1"/>
</dbReference>
<evidence type="ECO:0000256" key="1">
    <source>
        <dbReference type="SAM" id="Phobius"/>
    </source>
</evidence>
<name>A0A1E5C818_9GAMM</name>
<accession>A0A1E5C818</accession>
<feature type="transmembrane region" description="Helical" evidence="1">
    <location>
        <begin position="38"/>
        <end position="57"/>
    </location>
</feature>
<organism evidence="2 3">
    <name type="scientific">Enterovibrio norvegicus FF-454</name>
    <dbReference type="NCBI Taxonomy" id="1185651"/>
    <lineage>
        <taxon>Bacteria</taxon>
        <taxon>Pseudomonadati</taxon>
        <taxon>Pseudomonadota</taxon>
        <taxon>Gammaproteobacteria</taxon>
        <taxon>Vibrionales</taxon>
        <taxon>Vibrionaceae</taxon>
        <taxon>Enterovibrio</taxon>
    </lineage>
</organism>
<dbReference type="RefSeq" id="WP_016960011.1">
    <property type="nucleotide sequence ID" value="NZ_AJWN02000046.1"/>
</dbReference>
<feature type="transmembrane region" description="Helical" evidence="1">
    <location>
        <begin position="183"/>
        <end position="202"/>
    </location>
</feature>
<sequence>MSELSLVFFTVLAQSAVGMFIALGLVEMFLKPERKSMNIAFMASLTLLGLGAIASVTHLGQPFRMFNVMFGLAHMSALSMEIVALSLFGGAAFTYTALRVLNIQPTLQKLTLPAAMALGVVFILAIVNVYRLPTVVSWNSHWTTFQFLMTAGVVGPIAAALALRVQAAKIGKVQQCADRSLAMAALITMAMSLVGFGGYAVWLGQLNAYANPFAMANAEAFTMARIGLMASGVVLFASQALRGNNKNAGIAIAAFLMVVMAELSGRAFFYDAFISASSGM</sequence>
<dbReference type="GO" id="GO:0009389">
    <property type="term" value="F:dimethyl sulfoxide reductase activity"/>
    <property type="evidence" value="ECO:0007669"/>
    <property type="project" value="TreeGrafter"/>
</dbReference>
<dbReference type="GO" id="GO:0005886">
    <property type="term" value="C:plasma membrane"/>
    <property type="evidence" value="ECO:0007669"/>
    <property type="project" value="TreeGrafter"/>
</dbReference>
<feature type="transmembrane region" description="Helical" evidence="1">
    <location>
        <begin position="6"/>
        <end position="26"/>
    </location>
</feature>
<feature type="transmembrane region" description="Helical" evidence="1">
    <location>
        <begin position="77"/>
        <end position="98"/>
    </location>
</feature>
<keyword evidence="1" id="KW-0472">Membrane</keyword>
<dbReference type="GO" id="GO:0009390">
    <property type="term" value="C:dimethyl sulfoxide reductase complex"/>
    <property type="evidence" value="ECO:0007669"/>
    <property type="project" value="TreeGrafter"/>
</dbReference>
<proteinExistence type="predicted"/>
<reference evidence="2 3" key="1">
    <citation type="journal article" date="2012" name="Science">
        <title>Ecological populations of bacteria act as socially cohesive units of antibiotic production and resistance.</title>
        <authorList>
            <person name="Cordero O.X."/>
            <person name="Wildschutte H."/>
            <person name="Kirkup B."/>
            <person name="Proehl S."/>
            <person name="Ngo L."/>
            <person name="Hussain F."/>
            <person name="Le Roux F."/>
            <person name="Mincer T."/>
            <person name="Polz M.F."/>
        </authorList>
    </citation>
    <scope>NUCLEOTIDE SEQUENCE [LARGE SCALE GENOMIC DNA]</scope>
    <source>
        <strain evidence="2 3">FF-454</strain>
    </source>
</reference>
<keyword evidence="1" id="KW-0812">Transmembrane</keyword>
<dbReference type="PANTHER" id="PTHR38095">
    <property type="entry name" value="ANAEROBIC DIMETHYL SULFOXIDE REDUCTASE CHAIN YNFH"/>
    <property type="match status" value="1"/>
</dbReference>
<dbReference type="AlphaFoldDB" id="A0A1E5C818"/>
<feature type="transmembrane region" description="Helical" evidence="1">
    <location>
        <begin position="142"/>
        <end position="163"/>
    </location>
</feature>
<protein>
    <submittedName>
        <fullName evidence="2">Dimethyl sulfoxide reductase</fullName>
    </submittedName>
</protein>
<evidence type="ECO:0000313" key="3">
    <source>
        <dbReference type="Proteomes" id="UP000095039"/>
    </source>
</evidence>
<feature type="transmembrane region" description="Helical" evidence="1">
    <location>
        <begin position="222"/>
        <end position="241"/>
    </location>
</feature>
<feature type="transmembrane region" description="Helical" evidence="1">
    <location>
        <begin position="110"/>
        <end position="130"/>
    </location>
</feature>
<keyword evidence="1" id="KW-1133">Transmembrane helix</keyword>
<keyword evidence="3" id="KW-1185">Reference proteome</keyword>
<feature type="transmembrane region" description="Helical" evidence="1">
    <location>
        <begin position="248"/>
        <end position="270"/>
    </location>
</feature>
<dbReference type="Pfam" id="PF04976">
    <property type="entry name" value="DmsC"/>
    <property type="match status" value="1"/>
</dbReference>
<evidence type="ECO:0000313" key="2">
    <source>
        <dbReference type="EMBL" id="OEE61605.1"/>
    </source>
</evidence>
<dbReference type="InterPro" id="IPR007059">
    <property type="entry name" value="DmsC"/>
</dbReference>
<gene>
    <name evidence="2" type="ORF">A1OK_09615</name>
</gene>
<dbReference type="EMBL" id="AJWN02000046">
    <property type="protein sequence ID" value="OEE61605.1"/>
    <property type="molecule type" value="Genomic_DNA"/>
</dbReference>